<dbReference type="AlphaFoldDB" id="A0A9D3N9K7"/>
<dbReference type="OrthoDB" id="8853457at2759"/>
<dbReference type="Proteomes" id="UP000824219">
    <property type="component" value="Linkage Group LG21"/>
</dbReference>
<comment type="caution">
    <text evidence="1">The sequence shown here is derived from an EMBL/GenBank/DDBJ whole genome shotgun (WGS) entry which is preliminary data.</text>
</comment>
<dbReference type="EMBL" id="JAHKSW010000021">
    <property type="protein sequence ID" value="KAG7318878.1"/>
    <property type="molecule type" value="Genomic_DNA"/>
</dbReference>
<name>A0A9D3N9K7_9TELE</name>
<sequence>MEGNFGRSDAAKSYESICLSELDQGFFTDGSLSALPSEGTLKAPKSIVSKMSLLSPTVPMHAAGMNSLLEGMSSTPYERMTFQKPVLATSSDLSSIDLTTSHPLWEISLIRPNVESPKLCLDPSKVEFIMSPSNQATPQTLAEISSLIWSGTPLEGQRSRREFTFQDSNLRQAVLELTDEQQKSLSQSVAM</sequence>
<reference evidence="1 2" key="1">
    <citation type="submission" date="2021-06" db="EMBL/GenBank/DDBJ databases">
        <title>Chromosome-level genome assembly of the red-tail catfish (Hemibagrus wyckioides).</title>
        <authorList>
            <person name="Shao F."/>
        </authorList>
    </citation>
    <scope>NUCLEOTIDE SEQUENCE [LARGE SCALE GENOMIC DNA]</scope>
    <source>
        <strain evidence="1">EC202008001</strain>
        <tissue evidence="1">Blood</tissue>
    </source>
</reference>
<evidence type="ECO:0000313" key="2">
    <source>
        <dbReference type="Proteomes" id="UP000824219"/>
    </source>
</evidence>
<protein>
    <submittedName>
        <fullName evidence="1">Uncharacterized protein</fullName>
    </submittedName>
</protein>
<organism evidence="1 2">
    <name type="scientific">Hemibagrus wyckioides</name>
    <dbReference type="NCBI Taxonomy" id="337641"/>
    <lineage>
        <taxon>Eukaryota</taxon>
        <taxon>Metazoa</taxon>
        <taxon>Chordata</taxon>
        <taxon>Craniata</taxon>
        <taxon>Vertebrata</taxon>
        <taxon>Euteleostomi</taxon>
        <taxon>Actinopterygii</taxon>
        <taxon>Neopterygii</taxon>
        <taxon>Teleostei</taxon>
        <taxon>Ostariophysi</taxon>
        <taxon>Siluriformes</taxon>
        <taxon>Bagridae</taxon>
        <taxon>Hemibagrus</taxon>
    </lineage>
</organism>
<evidence type="ECO:0000313" key="1">
    <source>
        <dbReference type="EMBL" id="KAG7318878.1"/>
    </source>
</evidence>
<accession>A0A9D3N9K7</accession>
<gene>
    <name evidence="1" type="ORF">KOW79_017352</name>
</gene>
<proteinExistence type="predicted"/>
<keyword evidence="2" id="KW-1185">Reference proteome</keyword>